<gene>
    <name evidence="2" type="ORF">AVEN_33975_1</name>
</gene>
<accession>A0A4Y2KZT7</accession>
<feature type="region of interest" description="Disordered" evidence="1">
    <location>
        <begin position="15"/>
        <end position="89"/>
    </location>
</feature>
<dbReference type="EMBL" id="BGPR01005108">
    <property type="protein sequence ID" value="GBN06876.1"/>
    <property type="molecule type" value="Genomic_DNA"/>
</dbReference>
<evidence type="ECO:0000313" key="2">
    <source>
        <dbReference type="EMBL" id="GBN06876.1"/>
    </source>
</evidence>
<proteinExistence type="predicted"/>
<feature type="compositionally biased region" description="Polar residues" evidence="1">
    <location>
        <begin position="15"/>
        <end position="27"/>
    </location>
</feature>
<name>A0A4Y2KZT7_ARAVE</name>
<feature type="compositionally biased region" description="Polar residues" evidence="1">
    <location>
        <begin position="69"/>
        <end position="83"/>
    </location>
</feature>
<evidence type="ECO:0000256" key="1">
    <source>
        <dbReference type="SAM" id="MobiDB-lite"/>
    </source>
</evidence>
<protein>
    <submittedName>
        <fullName evidence="2">Uncharacterized protein</fullName>
    </submittedName>
</protein>
<keyword evidence="3" id="KW-1185">Reference proteome</keyword>
<dbReference type="Proteomes" id="UP000499080">
    <property type="component" value="Unassembled WGS sequence"/>
</dbReference>
<comment type="caution">
    <text evidence="2">The sequence shown here is derived from an EMBL/GenBank/DDBJ whole genome shotgun (WGS) entry which is preliminary data.</text>
</comment>
<organism evidence="2 3">
    <name type="scientific">Araneus ventricosus</name>
    <name type="common">Orbweaver spider</name>
    <name type="synonym">Epeira ventricosa</name>
    <dbReference type="NCBI Taxonomy" id="182803"/>
    <lineage>
        <taxon>Eukaryota</taxon>
        <taxon>Metazoa</taxon>
        <taxon>Ecdysozoa</taxon>
        <taxon>Arthropoda</taxon>
        <taxon>Chelicerata</taxon>
        <taxon>Arachnida</taxon>
        <taxon>Araneae</taxon>
        <taxon>Araneomorphae</taxon>
        <taxon>Entelegynae</taxon>
        <taxon>Araneoidea</taxon>
        <taxon>Araneidae</taxon>
        <taxon>Araneus</taxon>
    </lineage>
</organism>
<sequence length="89" mass="9478">MRYVGSDIPLSLSALESSFPSIPEVSSTPPPSDKELPPVYPASTGEVEATPRPVELTAPTAMTPELRSEPSTLHSNTAESVPSTRRRST</sequence>
<reference evidence="2 3" key="1">
    <citation type="journal article" date="2019" name="Sci. Rep.">
        <title>Orb-weaving spider Araneus ventricosus genome elucidates the spidroin gene catalogue.</title>
        <authorList>
            <person name="Kono N."/>
            <person name="Nakamura H."/>
            <person name="Ohtoshi R."/>
            <person name="Moran D.A.P."/>
            <person name="Shinohara A."/>
            <person name="Yoshida Y."/>
            <person name="Fujiwara M."/>
            <person name="Mori M."/>
            <person name="Tomita M."/>
            <person name="Arakawa K."/>
        </authorList>
    </citation>
    <scope>NUCLEOTIDE SEQUENCE [LARGE SCALE GENOMIC DNA]</scope>
</reference>
<evidence type="ECO:0000313" key="3">
    <source>
        <dbReference type="Proteomes" id="UP000499080"/>
    </source>
</evidence>
<dbReference type="AlphaFoldDB" id="A0A4Y2KZT7"/>